<gene>
    <name evidence="12" type="primary">eccB</name>
    <name evidence="12" type="ORF">KO481_28205</name>
</gene>
<dbReference type="EMBL" id="JAHKNI010000010">
    <property type="protein sequence ID" value="MBU3065398.1"/>
    <property type="molecule type" value="Genomic_DNA"/>
</dbReference>
<dbReference type="InterPro" id="IPR044857">
    <property type="entry name" value="T7SS_EccB_R1"/>
</dbReference>
<keyword evidence="9 11" id="KW-0472">Membrane</keyword>
<evidence type="ECO:0000256" key="11">
    <source>
        <dbReference type="SAM" id="Phobius"/>
    </source>
</evidence>
<keyword evidence="4 11" id="KW-0812">Transmembrane</keyword>
<evidence type="ECO:0000256" key="10">
    <source>
        <dbReference type="SAM" id="MobiDB-lite"/>
    </source>
</evidence>
<dbReference type="Pfam" id="PF05108">
    <property type="entry name" value="T7SS_ESX1_EccB"/>
    <property type="match status" value="1"/>
</dbReference>
<dbReference type="NCBIfam" id="TIGR03919">
    <property type="entry name" value="T7SS_EccB"/>
    <property type="match status" value="1"/>
</dbReference>
<evidence type="ECO:0000256" key="7">
    <source>
        <dbReference type="ARBA" id="ARBA00022840"/>
    </source>
</evidence>
<evidence type="ECO:0000256" key="2">
    <source>
        <dbReference type="ARBA" id="ARBA00008149"/>
    </source>
</evidence>
<evidence type="ECO:0000256" key="9">
    <source>
        <dbReference type="ARBA" id="ARBA00023136"/>
    </source>
</evidence>
<feature type="transmembrane region" description="Helical" evidence="11">
    <location>
        <begin position="41"/>
        <end position="64"/>
    </location>
</feature>
<sequence length="484" mass="50636">MPAQLTTRAQVNGYRFLLQRFEHALVRRDVRMLHDPMRIQFRSMITGLVLAVLCTGGCAVLAFIHPQGQVGEAKIIMGSDSGAMYAMVGNTLHPVLNLASARLITGSSETPTSVKDSKLATLPRGPLLGIPGVPGALPGPADHDRSDWTLCDDISTGVKSTVLSGPPQLGPMTRGVAADEALLVSQGRATYLVYDGKHARIDMRNTAIVAALGLQGLRPRPISDGLLNATVAAPDLTAPAVPGSGAPSPVRWANVTAGAVIQVDNVGGTMLYVALPNGVQRLSPFAAQVVRTAGSMGLTDIVRVPPDALAGVPVVDELAVDQFPAQQPRIVSADDEPVACVHWSRNRRNPSAQLELLVGKQVPLAENMHPVTLVDGGRGQRADAAYIPPSTGEYVQVTGIDPNSARREVLFYITDTGVRFGIPDAATATMLGLSSPKLAPWQIVSLLPAGPMLDRQSALVAHDTLGTGRPDPPGGPPPGQGGGQ</sequence>
<dbReference type="PANTHER" id="PTHR40765">
    <property type="entry name" value="ESX-2 SECRETION SYSTEM ATPASE ECCB2"/>
    <property type="match status" value="1"/>
</dbReference>
<keyword evidence="8 11" id="KW-1133">Transmembrane helix</keyword>
<evidence type="ECO:0000256" key="5">
    <source>
        <dbReference type="ARBA" id="ARBA00022741"/>
    </source>
</evidence>
<proteinExistence type="inferred from homology"/>
<dbReference type="Gene3D" id="3.30.2390.20">
    <property type="entry name" value="Type VII secretion system EccB, repeat 1 domain"/>
    <property type="match status" value="1"/>
</dbReference>
<organism evidence="12 13">
    <name type="scientific">Nocardia albiluteola</name>
    <dbReference type="NCBI Taxonomy" id="2842303"/>
    <lineage>
        <taxon>Bacteria</taxon>
        <taxon>Bacillati</taxon>
        <taxon>Actinomycetota</taxon>
        <taxon>Actinomycetes</taxon>
        <taxon>Mycobacteriales</taxon>
        <taxon>Nocardiaceae</taxon>
        <taxon>Nocardia</taxon>
    </lineage>
</organism>
<evidence type="ECO:0000313" key="13">
    <source>
        <dbReference type="Proteomes" id="UP000733379"/>
    </source>
</evidence>
<keyword evidence="7" id="KW-0067">ATP-binding</keyword>
<keyword evidence="6" id="KW-0378">Hydrolase</keyword>
<comment type="caution">
    <text evidence="12">The sequence shown here is derived from an EMBL/GenBank/DDBJ whole genome shotgun (WGS) entry which is preliminary data.</text>
</comment>
<name>A0ABS6B873_9NOCA</name>
<evidence type="ECO:0000256" key="4">
    <source>
        <dbReference type="ARBA" id="ARBA00022692"/>
    </source>
</evidence>
<dbReference type="InterPro" id="IPR042485">
    <property type="entry name" value="T7SS_EccB_R3"/>
</dbReference>
<comment type="subcellular location">
    <subcellularLocation>
        <location evidence="1">Cell membrane</location>
        <topology evidence="1">Single-pass membrane protein</topology>
    </subcellularLocation>
</comment>
<keyword evidence="5" id="KW-0547">Nucleotide-binding</keyword>
<dbReference type="InterPro" id="IPR007795">
    <property type="entry name" value="T7SS_EccB"/>
</dbReference>
<evidence type="ECO:0000256" key="1">
    <source>
        <dbReference type="ARBA" id="ARBA00004162"/>
    </source>
</evidence>
<evidence type="ECO:0000256" key="6">
    <source>
        <dbReference type="ARBA" id="ARBA00022801"/>
    </source>
</evidence>
<keyword evidence="3" id="KW-1003">Cell membrane</keyword>
<reference evidence="12 13" key="1">
    <citation type="submission" date="2021-06" db="EMBL/GenBank/DDBJ databases">
        <title>Actinomycetes sequencing.</title>
        <authorList>
            <person name="Shan Q."/>
        </authorList>
    </citation>
    <scope>NUCLEOTIDE SEQUENCE [LARGE SCALE GENOMIC DNA]</scope>
    <source>
        <strain evidence="12 13">NEAU-G5</strain>
    </source>
</reference>
<comment type="similarity">
    <text evidence="2">Belongs to the EccB family.</text>
</comment>
<evidence type="ECO:0000313" key="12">
    <source>
        <dbReference type="EMBL" id="MBU3065398.1"/>
    </source>
</evidence>
<evidence type="ECO:0000256" key="3">
    <source>
        <dbReference type="ARBA" id="ARBA00022475"/>
    </source>
</evidence>
<dbReference type="PANTHER" id="PTHR40765:SF2">
    <property type="entry name" value="ESX-2 SECRETION SYSTEM ATPASE ECCB2"/>
    <property type="match status" value="1"/>
</dbReference>
<accession>A0ABS6B873</accession>
<dbReference type="Proteomes" id="UP000733379">
    <property type="component" value="Unassembled WGS sequence"/>
</dbReference>
<keyword evidence="13" id="KW-1185">Reference proteome</keyword>
<feature type="region of interest" description="Disordered" evidence="10">
    <location>
        <begin position="463"/>
        <end position="484"/>
    </location>
</feature>
<feature type="compositionally biased region" description="Pro residues" evidence="10">
    <location>
        <begin position="470"/>
        <end position="484"/>
    </location>
</feature>
<dbReference type="Gene3D" id="2.40.50.910">
    <property type="entry name" value="Type VII secretion system EccB, repeat 3 domain"/>
    <property type="match status" value="1"/>
</dbReference>
<protein>
    <submittedName>
        <fullName evidence="12">Type VII secretion protein EccB</fullName>
    </submittedName>
</protein>
<evidence type="ECO:0000256" key="8">
    <source>
        <dbReference type="ARBA" id="ARBA00022989"/>
    </source>
</evidence>